<dbReference type="Proteomes" id="UP000224854">
    <property type="component" value="Unassembled WGS sequence"/>
</dbReference>
<sequence length="203" mass="23557">MKALTVVIALVGLAAAAEQPVWRKSLEPRGEPKTERRVSDGALRTKLRVDLLREESQRAAAAAAVDAPEATKTQEDKVQQDATSQLEREKAFVVDLQRMREAIHNTYREEQHIMRDEAEWAVLREELAQATVMNINTDRLQRQMEAHAQRKRLLAQDRRSQRQRMYERARQTALDAEYDRSDEEDPFLLEDFLFASTSRCFLF</sequence>
<feature type="signal peptide" evidence="2">
    <location>
        <begin position="1"/>
        <end position="16"/>
    </location>
</feature>
<evidence type="ECO:0000313" key="4">
    <source>
        <dbReference type="Proteomes" id="UP000224854"/>
    </source>
</evidence>
<feature type="region of interest" description="Disordered" evidence="1">
    <location>
        <begin position="61"/>
        <end position="84"/>
    </location>
</feature>
<dbReference type="OrthoDB" id="10589986at2759"/>
<gene>
    <name evidence="3" type="ORF">CDD82_5593</name>
</gene>
<reference evidence="3 4" key="1">
    <citation type="submission" date="2017-06" db="EMBL/GenBank/DDBJ databases">
        <title>Ant-infecting Ophiocordyceps genomes reveal a high diversity of potential behavioral manipulation genes and a possible major role for enterotoxins.</title>
        <authorList>
            <person name="De Bekker C."/>
            <person name="Evans H.C."/>
            <person name="Brachmann A."/>
            <person name="Hughes D.P."/>
        </authorList>
    </citation>
    <scope>NUCLEOTIDE SEQUENCE [LARGE SCALE GENOMIC DNA]</scope>
    <source>
        <strain evidence="3 4">1348a</strain>
    </source>
</reference>
<dbReference type="EMBL" id="NJEU01000052">
    <property type="protein sequence ID" value="PHH82573.1"/>
    <property type="molecule type" value="Genomic_DNA"/>
</dbReference>
<proteinExistence type="predicted"/>
<evidence type="ECO:0000256" key="2">
    <source>
        <dbReference type="SAM" id="SignalP"/>
    </source>
</evidence>
<evidence type="ECO:0000313" key="3">
    <source>
        <dbReference type="EMBL" id="PHH82573.1"/>
    </source>
</evidence>
<protein>
    <submittedName>
        <fullName evidence="3">Uncharacterized protein</fullName>
    </submittedName>
</protein>
<dbReference type="AlphaFoldDB" id="A0A2C5ZRY9"/>
<accession>A0A2C5ZRY9</accession>
<feature type="chain" id="PRO_5012948352" evidence="2">
    <location>
        <begin position="17"/>
        <end position="203"/>
    </location>
</feature>
<feature type="compositionally biased region" description="Low complexity" evidence="1">
    <location>
        <begin position="61"/>
        <end position="70"/>
    </location>
</feature>
<keyword evidence="2" id="KW-0732">Signal</keyword>
<name>A0A2C5ZRY9_9HYPO</name>
<evidence type="ECO:0000256" key="1">
    <source>
        <dbReference type="SAM" id="MobiDB-lite"/>
    </source>
</evidence>
<keyword evidence="4" id="KW-1185">Reference proteome</keyword>
<organism evidence="3 4">
    <name type="scientific">Ophiocordyceps australis</name>
    <dbReference type="NCBI Taxonomy" id="1399860"/>
    <lineage>
        <taxon>Eukaryota</taxon>
        <taxon>Fungi</taxon>
        <taxon>Dikarya</taxon>
        <taxon>Ascomycota</taxon>
        <taxon>Pezizomycotina</taxon>
        <taxon>Sordariomycetes</taxon>
        <taxon>Hypocreomycetidae</taxon>
        <taxon>Hypocreales</taxon>
        <taxon>Ophiocordycipitaceae</taxon>
        <taxon>Ophiocordyceps</taxon>
    </lineage>
</organism>
<comment type="caution">
    <text evidence="3">The sequence shown here is derived from an EMBL/GenBank/DDBJ whole genome shotgun (WGS) entry which is preliminary data.</text>
</comment>